<reference evidence="1 2" key="1">
    <citation type="submission" date="2016-05" db="EMBL/GenBank/DDBJ databases">
        <title>Nuclear genome of Blastocystis sp. subtype 1 NandII.</title>
        <authorList>
            <person name="Gentekaki E."/>
            <person name="Curtis B."/>
            <person name="Stairs C."/>
            <person name="Eme L."/>
            <person name="Herman E."/>
            <person name="Klimes V."/>
            <person name="Arias M.C."/>
            <person name="Elias M."/>
            <person name="Hilliou F."/>
            <person name="Klute M."/>
            <person name="Malik S.-B."/>
            <person name="Pightling A."/>
            <person name="Rachubinski R."/>
            <person name="Salas D."/>
            <person name="Schlacht A."/>
            <person name="Suga H."/>
            <person name="Archibald J."/>
            <person name="Ball S.G."/>
            <person name="Clark G."/>
            <person name="Dacks J."/>
            <person name="Van Der Giezen M."/>
            <person name="Tsaousis A."/>
            <person name="Roger A."/>
        </authorList>
    </citation>
    <scope>NUCLEOTIDE SEQUENCE [LARGE SCALE GENOMIC DNA]</scope>
    <source>
        <strain evidence="2">ATCC 50177 / NandII</strain>
    </source>
</reference>
<keyword evidence="2" id="KW-1185">Reference proteome</keyword>
<accession>A0A196SPK6</accession>
<protein>
    <submittedName>
        <fullName evidence="1">Uncharacterized protein</fullName>
    </submittedName>
</protein>
<proteinExistence type="predicted"/>
<organism evidence="1 2">
    <name type="scientific">Blastocystis sp. subtype 1 (strain ATCC 50177 / NandII)</name>
    <dbReference type="NCBI Taxonomy" id="478820"/>
    <lineage>
        <taxon>Eukaryota</taxon>
        <taxon>Sar</taxon>
        <taxon>Stramenopiles</taxon>
        <taxon>Bigyra</taxon>
        <taxon>Opalozoa</taxon>
        <taxon>Opalinata</taxon>
        <taxon>Blastocystidae</taxon>
        <taxon>Blastocystis</taxon>
    </lineage>
</organism>
<evidence type="ECO:0000313" key="1">
    <source>
        <dbReference type="EMBL" id="OAO18107.1"/>
    </source>
</evidence>
<dbReference type="EMBL" id="LXWW01000006">
    <property type="protein sequence ID" value="OAO18107.1"/>
    <property type="molecule type" value="Genomic_DNA"/>
</dbReference>
<comment type="caution">
    <text evidence="1">The sequence shown here is derived from an EMBL/GenBank/DDBJ whole genome shotgun (WGS) entry which is preliminary data.</text>
</comment>
<sequence length="354" mass="39785">MDPRMEEQERIRQEKKKNYTHVMRAKLFGVIAINTMEGITSEIDSMLPYELEKDNIDALSDQYRKYRNGVLYPTSYGDHMDRAIKSLGKDLGIAVSVDLTNTQAIKKVLTKLIRNTPEDQRQEVADWLSLPNEAIMKSERFDALINKCCLHYYKKTATEISDDNLSFIRRSANELLRNKASKEAMKKRLLSNDYHYEEEVDDIDVSPNLYSMNNMGEAQMMMVDTSVINASSSVTMPNMGDIGGLTPINPIGNLMNMNTMNAIPLSTYDGMTSIQHMGTIQQTNHNTIIAPHSVEQQGNASVSIPIPITGMNVNPIPPINLTAIPTMSMNSLQLPVSISTMPQMNMNVMDNQRG</sequence>
<evidence type="ECO:0000313" key="2">
    <source>
        <dbReference type="Proteomes" id="UP000078348"/>
    </source>
</evidence>
<gene>
    <name evidence="1" type="ORF">AV274_0142</name>
</gene>
<dbReference type="Proteomes" id="UP000078348">
    <property type="component" value="Unassembled WGS sequence"/>
</dbReference>
<dbReference type="OrthoDB" id="10422949at2759"/>
<dbReference type="AlphaFoldDB" id="A0A196SPK6"/>
<name>A0A196SPK6_BLAHN</name>